<dbReference type="InterPro" id="IPR004472">
    <property type="entry name" value="DTB_synth_BioD"/>
</dbReference>
<keyword evidence="2" id="KW-0460">Magnesium</keyword>
<feature type="binding site" evidence="2">
    <location>
        <begin position="127"/>
        <end position="130"/>
    </location>
    <ligand>
        <name>ATP</name>
        <dbReference type="ChEBI" id="CHEBI:30616"/>
    </ligand>
</feature>
<comment type="subunit">
    <text evidence="2">Homodimer.</text>
</comment>
<comment type="caution">
    <text evidence="2">Lacks conserved residue(s) required for the propagation of feature annotation.</text>
</comment>
<dbReference type="NCBIfam" id="TIGR00347">
    <property type="entry name" value="bioD"/>
    <property type="match status" value="1"/>
</dbReference>
<evidence type="ECO:0000256" key="2">
    <source>
        <dbReference type="HAMAP-Rule" id="MF_00336"/>
    </source>
</evidence>
<dbReference type="HAMAP" id="MF_00336">
    <property type="entry name" value="BioD"/>
    <property type="match status" value="1"/>
</dbReference>
<comment type="cofactor">
    <cofactor evidence="2">
        <name>Mg(2+)</name>
        <dbReference type="ChEBI" id="CHEBI:18420"/>
    </cofactor>
</comment>
<feature type="binding site" evidence="2">
    <location>
        <position position="25"/>
    </location>
    <ligand>
        <name>Mg(2+)</name>
        <dbReference type="ChEBI" id="CHEBI:18420"/>
    </ligand>
</feature>
<feature type="binding site" evidence="2">
    <location>
        <position position="127"/>
    </location>
    <ligand>
        <name>Mg(2+)</name>
        <dbReference type="ChEBI" id="CHEBI:18420"/>
    </ligand>
</feature>
<dbReference type="PANTHER" id="PTHR43210">
    <property type="entry name" value="DETHIOBIOTIN SYNTHETASE"/>
    <property type="match status" value="1"/>
</dbReference>
<feature type="binding site" evidence="2">
    <location>
        <begin position="187"/>
        <end position="188"/>
    </location>
    <ligand>
        <name>ATP</name>
        <dbReference type="ChEBI" id="CHEBI:30616"/>
    </ligand>
</feature>
<dbReference type="Gene3D" id="3.40.50.300">
    <property type="entry name" value="P-loop containing nucleotide triphosphate hydrolases"/>
    <property type="match status" value="1"/>
</dbReference>
<dbReference type="GO" id="GO:0004141">
    <property type="term" value="F:dethiobiotin synthase activity"/>
    <property type="evidence" value="ECO:0007669"/>
    <property type="project" value="UniProtKB-EC"/>
</dbReference>
<keyword evidence="2 3" id="KW-0436">Ligase</keyword>
<dbReference type="RefSeq" id="WP_369456259.1">
    <property type="nucleotide sequence ID" value="NZ_JBGCUO010000002.1"/>
</dbReference>
<protein>
    <recommendedName>
        <fullName evidence="2">ATP-dependent dethiobiotin synthetase BioD</fullName>
        <ecNumber evidence="2">6.3.3.3</ecNumber>
    </recommendedName>
    <alternativeName>
        <fullName evidence="2">DTB synthetase</fullName>
        <shortName evidence="2">DTBS</shortName>
    </alternativeName>
    <alternativeName>
        <fullName evidence="2">Dethiobiotin synthase</fullName>
    </alternativeName>
</protein>
<evidence type="ECO:0000313" key="3">
    <source>
        <dbReference type="EMBL" id="MEY1662989.1"/>
    </source>
</evidence>
<evidence type="ECO:0000313" key="4">
    <source>
        <dbReference type="Proteomes" id="UP001562065"/>
    </source>
</evidence>
<name>A0ABV4AJT3_9GAMM</name>
<comment type="pathway">
    <text evidence="2">Cofactor biosynthesis; biotin biosynthesis; biotin from 7,8-diaminononanoate: step 1/2.</text>
</comment>
<evidence type="ECO:0000256" key="1">
    <source>
        <dbReference type="ARBA" id="ARBA00022756"/>
    </source>
</evidence>
<comment type="caution">
    <text evidence="3">The sequence shown here is derived from an EMBL/GenBank/DDBJ whole genome shotgun (WGS) entry which is preliminary data.</text>
</comment>
<dbReference type="SUPFAM" id="SSF52540">
    <property type="entry name" value="P-loop containing nucleoside triphosphate hydrolases"/>
    <property type="match status" value="1"/>
</dbReference>
<keyword evidence="2" id="KW-0067">ATP-binding</keyword>
<dbReference type="EMBL" id="JBGCUO010000002">
    <property type="protein sequence ID" value="MEY1662989.1"/>
    <property type="molecule type" value="Genomic_DNA"/>
</dbReference>
<comment type="catalytic activity">
    <reaction evidence="2">
        <text>(7R,8S)-7,8-diammoniononanoate + CO2 + ATP = (4R,5S)-dethiobiotin + ADP + phosphate + 3 H(+)</text>
        <dbReference type="Rhea" id="RHEA:15805"/>
        <dbReference type="ChEBI" id="CHEBI:15378"/>
        <dbReference type="ChEBI" id="CHEBI:16526"/>
        <dbReference type="ChEBI" id="CHEBI:30616"/>
        <dbReference type="ChEBI" id="CHEBI:43474"/>
        <dbReference type="ChEBI" id="CHEBI:149469"/>
        <dbReference type="ChEBI" id="CHEBI:149473"/>
        <dbReference type="ChEBI" id="CHEBI:456216"/>
        <dbReference type="EC" id="6.3.3.3"/>
    </reaction>
</comment>
<comment type="similarity">
    <text evidence="2">Belongs to the dethiobiotin synthetase family.</text>
</comment>
<dbReference type="EC" id="6.3.3.3" evidence="2"/>
<keyword evidence="2" id="KW-0963">Cytoplasm</keyword>
<feature type="binding site" evidence="2">
    <location>
        <position position="65"/>
    </location>
    <ligand>
        <name>ATP</name>
        <dbReference type="ChEBI" id="CHEBI:30616"/>
    </ligand>
</feature>
<organism evidence="3 4">
    <name type="scientific">Isoalcanivorax beigongshangi</name>
    <dbReference type="NCBI Taxonomy" id="3238810"/>
    <lineage>
        <taxon>Bacteria</taxon>
        <taxon>Pseudomonadati</taxon>
        <taxon>Pseudomonadota</taxon>
        <taxon>Gammaproteobacteria</taxon>
        <taxon>Oceanospirillales</taxon>
        <taxon>Alcanivoracaceae</taxon>
        <taxon>Isoalcanivorax</taxon>
    </lineage>
</organism>
<sequence>MLTARPLPLHGRFFVTGTDTEVGKTWVCSQWLQRARAAGQPARGFKPVAAGADVEVAPGQWRNSDALALQQAAGNVLAYDSVNPVLLPAPLSPHLAAAAIGRTVTVAQLQQHLAGHLAVTEGLTLVEGAGGWRVPLNDSETLADLARVLALPVVLVVRLQLGCINHALLTAEAIAADGLILAGWVANQMPGTAMAASADNIATLRARLPAPQWHW</sequence>
<dbReference type="Proteomes" id="UP001562065">
    <property type="component" value="Unassembled WGS sequence"/>
</dbReference>
<keyword evidence="2" id="KW-0479">Metal-binding</keyword>
<dbReference type="Pfam" id="PF13500">
    <property type="entry name" value="AAA_26"/>
    <property type="match status" value="1"/>
</dbReference>
<comment type="subcellular location">
    <subcellularLocation>
        <location evidence="2">Cytoplasm</location>
    </subcellularLocation>
</comment>
<gene>
    <name evidence="2 3" type="primary">bioD</name>
    <name evidence="3" type="ORF">AB5I84_12580</name>
</gene>
<keyword evidence="2" id="KW-0547">Nucleotide-binding</keyword>
<keyword evidence="4" id="KW-1185">Reference proteome</keyword>
<dbReference type="PIRSF" id="PIRSF006755">
    <property type="entry name" value="DTB_synth"/>
    <property type="match status" value="1"/>
</dbReference>
<dbReference type="InterPro" id="IPR027417">
    <property type="entry name" value="P-loop_NTPase"/>
</dbReference>
<reference evidence="3 4" key="1">
    <citation type="submission" date="2024-07" db="EMBL/GenBank/DDBJ databases">
        <authorList>
            <person name="Ren Q."/>
        </authorList>
    </citation>
    <scope>NUCLEOTIDE SEQUENCE [LARGE SCALE GENOMIC DNA]</scope>
    <source>
        <strain evidence="3 4">REN37</strain>
    </source>
</reference>
<proteinExistence type="inferred from homology"/>
<comment type="function">
    <text evidence="2">Catalyzes a mechanistically unusual reaction, the ATP-dependent insertion of CO2 between the N7 and N8 nitrogen atoms of 7,8-diaminopelargonic acid (DAPA, also called 7,8-diammoniononanoate) to form a ureido ring.</text>
</comment>
<feature type="binding site" evidence="2">
    <location>
        <position position="65"/>
    </location>
    <ligand>
        <name>Mg(2+)</name>
        <dbReference type="ChEBI" id="CHEBI:18420"/>
    </ligand>
</feature>
<keyword evidence="1 2" id="KW-0093">Biotin biosynthesis</keyword>
<dbReference type="CDD" id="cd03109">
    <property type="entry name" value="DTBS"/>
    <property type="match status" value="1"/>
</dbReference>
<accession>A0ABV4AJT3</accession>
<dbReference type="PANTHER" id="PTHR43210:SF5">
    <property type="entry name" value="DETHIOBIOTIN SYNTHETASE"/>
    <property type="match status" value="1"/>
</dbReference>
<feature type="active site" evidence="2">
    <location>
        <position position="46"/>
    </location>
</feature>